<dbReference type="VEuPathDB" id="FungiDB:JI435_128440"/>
<dbReference type="GO" id="GO:0140206">
    <property type="term" value="P:dipeptide import across plasma membrane"/>
    <property type="evidence" value="ECO:0000318"/>
    <property type="project" value="GO_Central"/>
</dbReference>
<dbReference type="KEGG" id="pno:SNOG_12844"/>
<dbReference type="InterPro" id="IPR000109">
    <property type="entry name" value="POT_fam"/>
</dbReference>
<dbReference type="InterPro" id="IPR036259">
    <property type="entry name" value="MFS_trans_sf"/>
</dbReference>
<protein>
    <submittedName>
        <fullName evidence="7">Uncharacterized protein</fullName>
    </submittedName>
</protein>
<keyword evidence="3 6" id="KW-0812">Transmembrane</keyword>
<comment type="similarity">
    <text evidence="2">Belongs to the major facilitator superfamily. Proton-dependent oligopeptide transporter (POT/PTR) (TC 2.A.17) family.</text>
</comment>
<dbReference type="SUPFAM" id="SSF103473">
    <property type="entry name" value="MFS general substrate transporter"/>
    <property type="match status" value="1"/>
</dbReference>
<organism evidence="7 8">
    <name type="scientific">Phaeosphaeria nodorum (strain SN15 / ATCC MYA-4574 / FGSC 10173)</name>
    <name type="common">Glume blotch fungus</name>
    <name type="synonym">Parastagonospora nodorum</name>
    <dbReference type="NCBI Taxonomy" id="321614"/>
    <lineage>
        <taxon>Eukaryota</taxon>
        <taxon>Fungi</taxon>
        <taxon>Dikarya</taxon>
        <taxon>Ascomycota</taxon>
        <taxon>Pezizomycotina</taxon>
        <taxon>Dothideomycetes</taxon>
        <taxon>Pleosporomycetidae</taxon>
        <taxon>Pleosporales</taxon>
        <taxon>Pleosporineae</taxon>
        <taxon>Phaeosphaeriaceae</taxon>
        <taxon>Parastagonospora</taxon>
    </lineage>
</organism>
<feature type="transmembrane region" description="Helical" evidence="6">
    <location>
        <begin position="125"/>
        <end position="146"/>
    </location>
</feature>
<proteinExistence type="inferred from homology"/>
<evidence type="ECO:0000256" key="3">
    <source>
        <dbReference type="ARBA" id="ARBA00022692"/>
    </source>
</evidence>
<name>Q0U5X0_PHANO</name>
<accession>Q0U5X0</accession>
<evidence type="ECO:0000313" key="7">
    <source>
        <dbReference type="EMBL" id="EAT79644.2"/>
    </source>
</evidence>
<dbReference type="InParanoid" id="Q0U5X0"/>
<dbReference type="GO" id="GO:0071916">
    <property type="term" value="F:dipeptide transmembrane transporter activity"/>
    <property type="evidence" value="ECO:0000318"/>
    <property type="project" value="GO_Central"/>
</dbReference>
<gene>
    <name evidence="7" type="ORF">SNOG_12844</name>
</gene>
<feature type="transmembrane region" description="Helical" evidence="6">
    <location>
        <begin position="392"/>
        <end position="412"/>
    </location>
</feature>
<dbReference type="Proteomes" id="UP000001055">
    <property type="component" value="Unassembled WGS sequence"/>
</dbReference>
<evidence type="ECO:0000256" key="4">
    <source>
        <dbReference type="ARBA" id="ARBA00022989"/>
    </source>
</evidence>
<feature type="transmembrane region" description="Helical" evidence="6">
    <location>
        <begin position="359"/>
        <end position="380"/>
    </location>
</feature>
<feature type="transmembrane region" description="Helical" evidence="6">
    <location>
        <begin position="40"/>
        <end position="61"/>
    </location>
</feature>
<feature type="transmembrane region" description="Helical" evidence="6">
    <location>
        <begin position="152"/>
        <end position="175"/>
    </location>
</feature>
<evidence type="ECO:0000256" key="2">
    <source>
        <dbReference type="ARBA" id="ARBA00005982"/>
    </source>
</evidence>
<sequence length="615" mass="68051">MSRNTNCSEVDAEGSGSELSSVTKHNVELRRVRDSVPWRLWVVAVIGLWEKAAFWGMLAPWPDSEITENYMENPSHYGKNQTPGALGLGQAVATRIYCCFYIFYYVTPIFVAIVADSKLGQYKSLIISIVLYCLGIVALTASSITANIDKGWGVPGLVVAMFLIGLGGGGVRAILPPFLADQYKKSGPQIKTLKTGEKVITDYELTLQYIYNLYFWVGNVGSLSAFGTVFIEKKYGFAQAYGLSLGFMVLSLLMLIAGKNWYVQVSHKDNLIVPQATKIVACAIKNGCKMKRAGPDYQRERHSKTVSWTENMVDELTHGLRGCRVLFTFVMFWVCFDQMQNNLISQAGQMDMRGTPNDLLPGLNQVGCIILGPAIQMGLYPLLHRRRIYIGPIMRITIGFGFMMLAMLYATIVQHAIYTSSLCLGSDSDCSSSALDKRSRPNVWLQAPIYFLISGGEIFAYVTGLEYAYDHSPKDMKVIVQAINLLVAGVGSVVALALTPVAHDPNLVIFYASLTGGMAVTTFFFWFSFRNYDRSPIDTTQNHSVEEDALDVEKGMSVQDGDNVDIHDQKAEKAMTGVLSNETAIKEPMSFDKEIASGDSLQIQFRNQNRTQALG</sequence>
<dbReference type="RefSeq" id="XP_001803062.1">
    <property type="nucleotide sequence ID" value="XM_001803010.1"/>
</dbReference>
<reference evidence="8" key="1">
    <citation type="journal article" date="2007" name="Plant Cell">
        <title>Dothideomycete-plant interactions illuminated by genome sequencing and EST analysis of the wheat pathogen Stagonospora nodorum.</title>
        <authorList>
            <person name="Hane J.K."/>
            <person name="Lowe R.G."/>
            <person name="Solomon P.S."/>
            <person name="Tan K.C."/>
            <person name="Schoch C.L."/>
            <person name="Spatafora J.W."/>
            <person name="Crous P.W."/>
            <person name="Kodira C."/>
            <person name="Birren B.W."/>
            <person name="Galagan J.E."/>
            <person name="Torriani S.F."/>
            <person name="McDonald B.A."/>
            <person name="Oliver R.P."/>
        </authorList>
    </citation>
    <scope>NUCLEOTIDE SEQUENCE [LARGE SCALE GENOMIC DNA]</scope>
    <source>
        <strain evidence="8">SN15 / ATCC MYA-4574 / FGSC 10173</strain>
    </source>
</reference>
<dbReference type="GO" id="GO:0000324">
    <property type="term" value="C:fungal-type vacuole"/>
    <property type="evidence" value="ECO:0000318"/>
    <property type="project" value="GO_Central"/>
</dbReference>
<feature type="transmembrane region" description="Helical" evidence="6">
    <location>
        <begin position="481"/>
        <end position="502"/>
    </location>
</feature>
<dbReference type="Gene3D" id="1.20.1250.20">
    <property type="entry name" value="MFS general substrate transporter like domains"/>
    <property type="match status" value="1"/>
</dbReference>
<feature type="transmembrane region" description="Helical" evidence="6">
    <location>
        <begin position="92"/>
        <end position="113"/>
    </location>
</feature>
<comment type="subcellular location">
    <subcellularLocation>
        <location evidence="1">Membrane</location>
        <topology evidence="1">Multi-pass membrane protein</topology>
    </subcellularLocation>
</comment>
<evidence type="ECO:0000256" key="6">
    <source>
        <dbReference type="SAM" id="Phobius"/>
    </source>
</evidence>
<evidence type="ECO:0000256" key="5">
    <source>
        <dbReference type="ARBA" id="ARBA00023136"/>
    </source>
</evidence>
<dbReference type="AlphaFoldDB" id="Q0U5X0"/>
<dbReference type="PANTHER" id="PTHR11654">
    <property type="entry name" value="OLIGOPEPTIDE TRANSPORTER-RELATED"/>
    <property type="match status" value="1"/>
</dbReference>
<dbReference type="GO" id="GO:0005886">
    <property type="term" value="C:plasma membrane"/>
    <property type="evidence" value="ECO:0000318"/>
    <property type="project" value="GO_Central"/>
</dbReference>
<keyword evidence="5 6" id="KW-0472">Membrane</keyword>
<dbReference type="Pfam" id="PF00854">
    <property type="entry name" value="PTR2"/>
    <property type="match status" value="1"/>
</dbReference>
<feature type="transmembrane region" description="Helical" evidence="6">
    <location>
        <begin position="508"/>
        <end position="527"/>
    </location>
</feature>
<feature type="transmembrane region" description="Helical" evidence="6">
    <location>
        <begin position="213"/>
        <end position="231"/>
    </location>
</feature>
<feature type="transmembrane region" description="Helical" evidence="6">
    <location>
        <begin position="449"/>
        <end position="469"/>
    </location>
</feature>
<dbReference type="GeneID" id="5979975"/>
<evidence type="ECO:0000256" key="1">
    <source>
        <dbReference type="ARBA" id="ARBA00004141"/>
    </source>
</evidence>
<dbReference type="EMBL" id="CH445348">
    <property type="protein sequence ID" value="EAT79644.2"/>
    <property type="molecule type" value="Genomic_DNA"/>
</dbReference>
<dbReference type="GO" id="GO:0042937">
    <property type="term" value="F:tripeptide transmembrane transporter activity"/>
    <property type="evidence" value="ECO:0000318"/>
    <property type="project" value="GO_Central"/>
</dbReference>
<keyword evidence="4 6" id="KW-1133">Transmembrane helix</keyword>
<feature type="transmembrane region" description="Helical" evidence="6">
    <location>
        <begin position="237"/>
        <end position="258"/>
    </location>
</feature>
<feature type="transmembrane region" description="Helical" evidence="6">
    <location>
        <begin position="322"/>
        <end position="339"/>
    </location>
</feature>
<dbReference type="FunFam" id="1.20.1250.20:FF:000651">
    <property type="entry name" value="Glutathione uptake transporter"/>
    <property type="match status" value="2"/>
</dbReference>
<evidence type="ECO:0000313" key="8">
    <source>
        <dbReference type="Proteomes" id="UP000001055"/>
    </source>
</evidence>